<gene>
    <name evidence="1" type="ORF">F5148DRAFT_792808</name>
</gene>
<accession>A0ACC0UP81</accession>
<organism evidence="1 2">
    <name type="scientific">Russula earlei</name>
    <dbReference type="NCBI Taxonomy" id="71964"/>
    <lineage>
        <taxon>Eukaryota</taxon>
        <taxon>Fungi</taxon>
        <taxon>Dikarya</taxon>
        <taxon>Basidiomycota</taxon>
        <taxon>Agaricomycotina</taxon>
        <taxon>Agaricomycetes</taxon>
        <taxon>Russulales</taxon>
        <taxon>Russulaceae</taxon>
        <taxon>Russula</taxon>
    </lineage>
</organism>
<evidence type="ECO:0000313" key="2">
    <source>
        <dbReference type="Proteomes" id="UP001207468"/>
    </source>
</evidence>
<dbReference type="EMBL" id="JAGFNK010000007">
    <property type="protein sequence ID" value="KAI9512642.1"/>
    <property type="molecule type" value="Genomic_DNA"/>
</dbReference>
<comment type="caution">
    <text evidence="1">The sequence shown here is derived from an EMBL/GenBank/DDBJ whole genome shotgun (WGS) entry which is preliminary data.</text>
</comment>
<protein>
    <submittedName>
        <fullName evidence="1">Uncharacterized protein</fullName>
    </submittedName>
</protein>
<sequence>MSSPNPSSQVSPSTTTTPSSQPSSPNELRHIISSGALTPQRECVRERKLSAHHSQHLGLRVGSRSPTSIPSSPTSVHSSSSAIFERDIEPITPSPPHPSHPHRTPRGKATEQLDHAVPTVLDSAATVLSSPTDDQLIAVVAPATSDPSPTYGRTNVPFMNLPSPSPSLTLPLPAHPGLYTTSQKFNIQTPPAAHNADAIGAPSPTPTASYFAGSVSQETTTDAHPTPTTVVPLGPPTTFFTFREACISPRPFSSSFSACRYQTTFVHIVYRLAHLSAFIHTPPFDSYHLRNRLRSSPPSFVRVGHSPTRQWRNC</sequence>
<evidence type="ECO:0000313" key="1">
    <source>
        <dbReference type="EMBL" id="KAI9512642.1"/>
    </source>
</evidence>
<dbReference type="Proteomes" id="UP001207468">
    <property type="component" value="Unassembled WGS sequence"/>
</dbReference>
<keyword evidence="2" id="KW-1185">Reference proteome</keyword>
<proteinExistence type="predicted"/>
<name>A0ACC0UP81_9AGAM</name>
<reference evidence="1" key="1">
    <citation type="submission" date="2021-03" db="EMBL/GenBank/DDBJ databases">
        <title>Evolutionary priming and transition to the ectomycorrhizal habit in an iconic lineage of mushroom-forming fungi: is preadaptation a requirement?</title>
        <authorList>
            <consortium name="DOE Joint Genome Institute"/>
            <person name="Looney B.P."/>
            <person name="Miyauchi S."/>
            <person name="Morin E."/>
            <person name="Drula E."/>
            <person name="Courty P.E."/>
            <person name="Chicoki N."/>
            <person name="Fauchery L."/>
            <person name="Kohler A."/>
            <person name="Kuo A."/>
            <person name="LaButti K."/>
            <person name="Pangilinan J."/>
            <person name="Lipzen A."/>
            <person name="Riley R."/>
            <person name="Andreopoulos W."/>
            <person name="He G."/>
            <person name="Johnson J."/>
            <person name="Barry K.W."/>
            <person name="Grigoriev I.V."/>
            <person name="Nagy L."/>
            <person name="Hibbett D."/>
            <person name="Henrissat B."/>
            <person name="Matheny P.B."/>
            <person name="Labbe J."/>
            <person name="Martin A.F."/>
        </authorList>
    </citation>
    <scope>NUCLEOTIDE SEQUENCE</scope>
    <source>
        <strain evidence="1">BPL698</strain>
    </source>
</reference>